<dbReference type="EMBL" id="CP020335">
    <property type="protein sequence ID" value="QXF33438.1"/>
    <property type="molecule type" value="Genomic_DNA"/>
</dbReference>
<organism evidence="1 2">
    <name type="scientific">Photorhabdus akhurstii</name>
    <dbReference type="NCBI Taxonomy" id="171438"/>
    <lineage>
        <taxon>Bacteria</taxon>
        <taxon>Pseudomonadati</taxon>
        <taxon>Pseudomonadota</taxon>
        <taxon>Gammaproteobacteria</taxon>
        <taxon>Enterobacterales</taxon>
        <taxon>Morganellaceae</taxon>
        <taxon>Photorhabdus</taxon>
    </lineage>
</organism>
<reference evidence="1 2" key="1">
    <citation type="submission" date="2017-03" db="EMBL/GenBank/DDBJ databases">
        <title>Genome comparison of Photorhabdus luminescens strain 0813-124 phase variants.</title>
        <authorList>
            <person name="Chien C.-C."/>
            <person name="Chen W.-J."/>
            <person name="Shih M.-C."/>
            <person name="Hsieh F.-C."/>
        </authorList>
    </citation>
    <scope>NUCLEOTIDE SEQUENCE [LARGE SCALE GENOMIC DNA]</scope>
    <source>
        <strain evidence="1 2">0813-124 phase II</strain>
    </source>
</reference>
<evidence type="ECO:0000313" key="2">
    <source>
        <dbReference type="Proteomes" id="UP000693715"/>
    </source>
</evidence>
<sequence>MKSLTTTSIQPKHTVKLQIQLTTINTAKKPDDMNAPSWKFHPLKGALTKWAALKCGQKCNLNTKDQK</sequence>
<name>A0ABX8LX74_9GAMM</name>
<gene>
    <name evidence="1" type="ORF">B0X70_10025</name>
</gene>
<protein>
    <submittedName>
        <fullName evidence="1">Uncharacterized protein</fullName>
    </submittedName>
</protein>
<keyword evidence="2" id="KW-1185">Reference proteome</keyword>
<dbReference type="Proteomes" id="UP000693715">
    <property type="component" value="Chromosome"/>
</dbReference>
<evidence type="ECO:0000313" key="1">
    <source>
        <dbReference type="EMBL" id="QXF33438.1"/>
    </source>
</evidence>
<accession>A0ABX8LX74</accession>
<proteinExistence type="predicted"/>